<feature type="non-terminal residue" evidence="2">
    <location>
        <position position="173"/>
    </location>
</feature>
<accession>A0A382RAI3</accession>
<gene>
    <name evidence="2" type="ORF">METZ01_LOCUS347194</name>
</gene>
<keyword evidence="1" id="KW-0812">Transmembrane</keyword>
<feature type="transmembrane region" description="Helical" evidence="1">
    <location>
        <begin position="20"/>
        <end position="41"/>
    </location>
</feature>
<evidence type="ECO:0000256" key="1">
    <source>
        <dbReference type="SAM" id="Phobius"/>
    </source>
</evidence>
<proteinExistence type="predicted"/>
<evidence type="ECO:0000313" key="2">
    <source>
        <dbReference type="EMBL" id="SVC94340.1"/>
    </source>
</evidence>
<organism evidence="2">
    <name type="scientific">marine metagenome</name>
    <dbReference type="NCBI Taxonomy" id="408172"/>
    <lineage>
        <taxon>unclassified sequences</taxon>
        <taxon>metagenomes</taxon>
        <taxon>ecological metagenomes</taxon>
    </lineage>
</organism>
<protein>
    <submittedName>
        <fullName evidence="2">Uncharacterized protein</fullName>
    </submittedName>
</protein>
<dbReference type="EMBL" id="UINC01120083">
    <property type="protein sequence ID" value="SVC94340.1"/>
    <property type="molecule type" value="Genomic_DNA"/>
</dbReference>
<keyword evidence="1" id="KW-1133">Transmembrane helix</keyword>
<dbReference type="AlphaFoldDB" id="A0A382RAI3"/>
<keyword evidence="1" id="KW-0472">Membrane</keyword>
<reference evidence="2" key="1">
    <citation type="submission" date="2018-05" db="EMBL/GenBank/DDBJ databases">
        <authorList>
            <person name="Lanie J.A."/>
            <person name="Ng W.-L."/>
            <person name="Kazmierczak K.M."/>
            <person name="Andrzejewski T.M."/>
            <person name="Davidsen T.M."/>
            <person name="Wayne K.J."/>
            <person name="Tettelin H."/>
            <person name="Glass J.I."/>
            <person name="Rusch D."/>
            <person name="Podicherti R."/>
            <person name="Tsui H.-C.T."/>
            <person name="Winkler M.E."/>
        </authorList>
    </citation>
    <scope>NUCLEOTIDE SEQUENCE</scope>
</reference>
<sequence length="173" mass="19429">MALKDEVTYSRVLENERLRFLIAAMVTIVFIFGGIVFYYWVTNNQTTSQPKHVLNQIQQKPLPKSSPKLRTFEGISMALIPGNKKETKAKPEQDFAFPDQKTTKLPSTPKPISKGVPTLEISNDLEEIENLIQSTTTLSKNDLTTTVTKLNGYIPNVKVMGIIFFDEGSPSNH</sequence>
<name>A0A382RAI3_9ZZZZ</name>